<dbReference type="EMBL" id="VSRR010000326">
    <property type="protein sequence ID" value="MPC14084.1"/>
    <property type="molecule type" value="Genomic_DNA"/>
</dbReference>
<reference evidence="1 2" key="1">
    <citation type="submission" date="2019-05" db="EMBL/GenBank/DDBJ databases">
        <title>Another draft genome of Portunus trituberculatus and its Hox gene families provides insights of decapod evolution.</title>
        <authorList>
            <person name="Jeong J.-H."/>
            <person name="Song I."/>
            <person name="Kim S."/>
            <person name="Choi T."/>
            <person name="Kim D."/>
            <person name="Ryu S."/>
            <person name="Kim W."/>
        </authorList>
    </citation>
    <scope>NUCLEOTIDE SEQUENCE [LARGE SCALE GENOMIC DNA]</scope>
    <source>
        <tissue evidence="1">Muscle</tissue>
    </source>
</reference>
<proteinExistence type="predicted"/>
<accession>A0A5B7CZ81</accession>
<sequence length="124" mass="12974">MTQPPPLAPFPGGCVTLLGGFVGSSSAAELVPELRPEDRKVKQLCKTPATPKAPPPPALTLHHHTILCLPETSHSCLQDMTVSLWKPETCDSLDLAAATEWGASGVQELPIPSIILTSATSTGL</sequence>
<dbReference type="AlphaFoldDB" id="A0A5B7CZ81"/>
<dbReference type="Proteomes" id="UP000324222">
    <property type="component" value="Unassembled WGS sequence"/>
</dbReference>
<evidence type="ECO:0000313" key="2">
    <source>
        <dbReference type="Proteomes" id="UP000324222"/>
    </source>
</evidence>
<evidence type="ECO:0000313" key="1">
    <source>
        <dbReference type="EMBL" id="MPC14084.1"/>
    </source>
</evidence>
<protein>
    <submittedName>
        <fullName evidence="1">Uncharacterized protein</fullName>
    </submittedName>
</protein>
<name>A0A5B7CZ81_PORTR</name>
<comment type="caution">
    <text evidence="1">The sequence shown here is derived from an EMBL/GenBank/DDBJ whole genome shotgun (WGS) entry which is preliminary data.</text>
</comment>
<gene>
    <name evidence="1" type="ORF">E2C01_006837</name>
</gene>
<keyword evidence="2" id="KW-1185">Reference proteome</keyword>
<organism evidence="1 2">
    <name type="scientific">Portunus trituberculatus</name>
    <name type="common">Swimming crab</name>
    <name type="synonym">Neptunus trituberculatus</name>
    <dbReference type="NCBI Taxonomy" id="210409"/>
    <lineage>
        <taxon>Eukaryota</taxon>
        <taxon>Metazoa</taxon>
        <taxon>Ecdysozoa</taxon>
        <taxon>Arthropoda</taxon>
        <taxon>Crustacea</taxon>
        <taxon>Multicrustacea</taxon>
        <taxon>Malacostraca</taxon>
        <taxon>Eumalacostraca</taxon>
        <taxon>Eucarida</taxon>
        <taxon>Decapoda</taxon>
        <taxon>Pleocyemata</taxon>
        <taxon>Brachyura</taxon>
        <taxon>Eubrachyura</taxon>
        <taxon>Portunoidea</taxon>
        <taxon>Portunidae</taxon>
        <taxon>Portuninae</taxon>
        <taxon>Portunus</taxon>
    </lineage>
</organism>